<feature type="region of interest" description="Disordered" evidence="2">
    <location>
        <begin position="123"/>
        <end position="150"/>
    </location>
</feature>
<dbReference type="VEuPathDB" id="TriTrypDB:TM35_000282050"/>
<sequence>MESAYLKNSVGPVLAKAVAETVLAQPSNPQEYLALYLLHVLQEEERTTAAATLKQKVEQQRQLWAKERALREKRAVDTIQRFFSKCKDALRARHAQETALWTKYETAVAEAEELLEEEDTHADKGYTTAGDQPHKVQGNTAGGEEEDDGAALEEAAVAAEEARAEFYKAQRFMLHLRKAFIGTLKTELVDRREQVRVEQDRIHDILDLTTAEAREKEDAEFTKTTLTHTTAMGVNTLPSSAVTAALVKQITVPRHERIAVSMILYRVLRCWCYFFFDSTPKETDTPAKVAALVKPFTFMQLLRSFNPVATYRRGRPLRLEHIIHHRDDEDDQGGVDDEDPMREGDSDPLPQPKPRQARRVNRVLRVLMHDAEYITAVNPADFMDVDEFDDDDGGVADRGSATNSSNQVHESDNHSADHANLNNNNNNNNNTAGGLRAAVAEAVDAAARGAAIAERVESTARKHSVVLYALLRMLRTASAYRDARDRWLTLLQRGGHDVPAIAGEVPEDDDMDPHNDEAPRDEDEYDENDHNRNNMDFNNVVEDEALRRLLLVIGVDEDEALAKLWGATDAARRVRWEAFAAAAARRAAEEEESGGREDEDGDDEDDA</sequence>
<feature type="compositionally biased region" description="Acidic residues" evidence="2">
    <location>
        <begin position="589"/>
        <end position="607"/>
    </location>
</feature>
<dbReference type="InterPro" id="IPR037856">
    <property type="entry name" value="Sdc1/DPY30"/>
</dbReference>
<organism evidence="3 4">
    <name type="scientific">Trypanosoma theileri</name>
    <dbReference type="NCBI Taxonomy" id="67003"/>
    <lineage>
        <taxon>Eukaryota</taxon>
        <taxon>Discoba</taxon>
        <taxon>Euglenozoa</taxon>
        <taxon>Kinetoplastea</taxon>
        <taxon>Metakinetoplastina</taxon>
        <taxon>Trypanosomatida</taxon>
        <taxon>Trypanosomatidae</taxon>
        <taxon>Trypanosoma</taxon>
    </lineage>
</organism>
<gene>
    <name evidence="3" type="ORF">TM35_000282050</name>
</gene>
<feature type="compositionally biased region" description="Low complexity" evidence="2">
    <location>
        <begin position="420"/>
        <end position="432"/>
    </location>
</feature>
<dbReference type="CDD" id="cd22966">
    <property type="entry name" value="DD_DYDC-like"/>
    <property type="match status" value="1"/>
</dbReference>
<protein>
    <submittedName>
        <fullName evidence="3">Uncharacterized protein</fullName>
    </submittedName>
</protein>
<dbReference type="InterPro" id="IPR049630">
    <property type="entry name" value="DYDC-like_DD"/>
</dbReference>
<feature type="region of interest" description="Disordered" evidence="2">
    <location>
        <begin position="388"/>
        <end position="432"/>
    </location>
</feature>
<dbReference type="Pfam" id="PF05186">
    <property type="entry name" value="Dpy-30"/>
    <property type="match status" value="1"/>
</dbReference>
<dbReference type="Proteomes" id="UP000192257">
    <property type="component" value="Unassembled WGS sequence"/>
</dbReference>
<reference evidence="3 4" key="1">
    <citation type="submission" date="2017-03" db="EMBL/GenBank/DDBJ databases">
        <title>An alternative strategy for trypanosome survival in the mammalian bloodstream revealed through genome and transcriptome analysis of the ubiquitous bovine parasite Trypanosoma (Megatrypanum) theileri.</title>
        <authorList>
            <person name="Kelly S."/>
            <person name="Ivens A."/>
            <person name="Mott A."/>
            <person name="O'Neill E."/>
            <person name="Emms D."/>
            <person name="Macleod O."/>
            <person name="Voorheis P."/>
            <person name="Matthews J."/>
            <person name="Matthews K."/>
            <person name="Carrington M."/>
        </authorList>
    </citation>
    <scope>NUCLEOTIDE SEQUENCE [LARGE SCALE GENOMIC DNA]</scope>
    <source>
        <strain evidence="3">Edinburgh</strain>
    </source>
</reference>
<dbReference type="OrthoDB" id="432281at2759"/>
<dbReference type="PANTHER" id="PTHR23356:SF19">
    <property type="match status" value="1"/>
</dbReference>
<feature type="region of interest" description="Disordered" evidence="2">
    <location>
        <begin position="323"/>
        <end position="358"/>
    </location>
</feature>
<dbReference type="RefSeq" id="XP_028880555.1">
    <property type="nucleotide sequence ID" value="XM_029028236.1"/>
</dbReference>
<dbReference type="EMBL" id="NBCO01000028">
    <property type="protein sequence ID" value="ORC86489.1"/>
    <property type="molecule type" value="Genomic_DNA"/>
</dbReference>
<evidence type="ECO:0000313" key="4">
    <source>
        <dbReference type="Proteomes" id="UP000192257"/>
    </source>
</evidence>
<name>A0A1X0NQN0_9TRYP</name>
<dbReference type="GeneID" id="39988016"/>
<comment type="caution">
    <text evidence="3">The sequence shown here is derived from an EMBL/GenBank/DDBJ whole genome shotgun (WGS) entry which is preliminary data.</text>
</comment>
<evidence type="ECO:0000313" key="3">
    <source>
        <dbReference type="EMBL" id="ORC86489.1"/>
    </source>
</evidence>
<feature type="region of interest" description="Disordered" evidence="2">
    <location>
        <begin position="581"/>
        <end position="607"/>
    </location>
</feature>
<dbReference type="GO" id="GO:0048188">
    <property type="term" value="C:Set1C/COMPASS complex"/>
    <property type="evidence" value="ECO:0007669"/>
    <property type="project" value="InterPro"/>
</dbReference>
<dbReference type="PANTHER" id="PTHR23356">
    <property type="entry name" value="DPY30-RELATED"/>
    <property type="match status" value="1"/>
</dbReference>
<feature type="compositionally biased region" description="Acidic residues" evidence="2">
    <location>
        <begin position="328"/>
        <end position="340"/>
    </location>
</feature>
<dbReference type="Gene3D" id="1.20.890.10">
    <property type="entry name" value="cAMP-dependent protein kinase regulatory subunit, dimerization-anchoring domain"/>
    <property type="match status" value="1"/>
</dbReference>
<dbReference type="AlphaFoldDB" id="A0A1X0NQN0"/>
<evidence type="ECO:0000256" key="2">
    <source>
        <dbReference type="SAM" id="MobiDB-lite"/>
    </source>
</evidence>
<keyword evidence="4" id="KW-1185">Reference proteome</keyword>
<feature type="region of interest" description="Disordered" evidence="2">
    <location>
        <begin position="499"/>
        <end position="535"/>
    </location>
</feature>
<comment type="similarity">
    <text evidence="1">Belongs to the dpy-30 family.</text>
</comment>
<evidence type="ECO:0000256" key="1">
    <source>
        <dbReference type="ARBA" id="ARBA00010849"/>
    </source>
</evidence>
<accession>A0A1X0NQN0</accession>
<proteinExistence type="inferred from homology"/>
<dbReference type="InterPro" id="IPR007858">
    <property type="entry name" value="Dpy-30_motif"/>
</dbReference>